<reference evidence="7 8" key="1">
    <citation type="journal article" date="2007" name="Nature">
        <title>Evolution of genes and genomes on the Drosophila phylogeny.</title>
        <authorList>
            <consortium name="Drosophila 12 Genomes Consortium"/>
            <person name="Clark A.G."/>
            <person name="Eisen M.B."/>
            <person name="Smith D.R."/>
            <person name="Bergman C.M."/>
            <person name="Oliver B."/>
            <person name="Markow T.A."/>
            <person name="Kaufman T.C."/>
            <person name="Kellis M."/>
            <person name="Gelbart W."/>
            <person name="Iyer V.N."/>
            <person name="Pollard D.A."/>
            <person name="Sackton T.B."/>
            <person name="Larracuente A.M."/>
            <person name="Singh N.D."/>
            <person name="Abad J.P."/>
            <person name="Abt D.N."/>
            <person name="Adryan B."/>
            <person name="Aguade M."/>
            <person name="Akashi H."/>
            <person name="Anderson W.W."/>
            <person name="Aquadro C.F."/>
            <person name="Ardell D.H."/>
            <person name="Arguello R."/>
            <person name="Artieri C.G."/>
            <person name="Barbash D.A."/>
            <person name="Barker D."/>
            <person name="Barsanti P."/>
            <person name="Batterham P."/>
            <person name="Batzoglou S."/>
            <person name="Begun D."/>
            <person name="Bhutkar A."/>
            <person name="Blanco E."/>
            <person name="Bosak S.A."/>
            <person name="Bradley R.K."/>
            <person name="Brand A.D."/>
            <person name="Brent M.R."/>
            <person name="Brooks A.N."/>
            <person name="Brown R.H."/>
            <person name="Butlin R.K."/>
            <person name="Caggese C."/>
            <person name="Calvi B.R."/>
            <person name="Bernardo de Carvalho A."/>
            <person name="Caspi A."/>
            <person name="Castrezana S."/>
            <person name="Celniker S.E."/>
            <person name="Chang J.L."/>
            <person name="Chapple C."/>
            <person name="Chatterji S."/>
            <person name="Chinwalla A."/>
            <person name="Civetta A."/>
            <person name="Clifton S.W."/>
            <person name="Comeron J.M."/>
            <person name="Costello J.C."/>
            <person name="Coyne J.A."/>
            <person name="Daub J."/>
            <person name="David R.G."/>
            <person name="Delcher A.L."/>
            <person name="Delehaunty K."/>
            <person name="Do C.B."/>
            <person name="Ebling H."/>
            <person name="Edwards K."/>
            <person name="Eickbush T."/>
            <person name="Evans J.D."/>
            <person name="Filipski A."/>
            <person name="Findeiss S."/>
            <person name="Freyhult E."/>
            <person name="Fulton L."/>
            <person name="Fulton R."/>
            <person name="Garcia A.C."/>
            <person name="Gardiner A."/>
            <person name="Garfield D.A."/>
            <person name="Garvin B.E."/>
            <person name="Gibson G."/>
            <person name="Gilbert D."/>
            <person name="Gnerre S."/>
            <person name="Godfrey J."/>
            <person name="Good R."/>
            <person name="Gotea V."/>
            <person name="Gravely B."/>
            <person name="Greenberg A.J."/>
            <person name="Griffiths-Jones S."/>
            <person name="Gross S."/>
            <person name="Guigo R."/>
            <person name="Gustafson E.A."/>
            <person name="Haerty W."/>
            <person name="Hahn M.W."/>
            <person name="Halligan D.L."/>
            <person name="Halpern A.L."/>
            <person name="Halter G.M."/>
            <person name="Han M.V."/>
            <person name="Heger A."/>
            <person name="Hillier L."/>
            <person name="Hinrichs A.S."/>
            <person name="Holmes I."/>
            <person name="Hoskins R.A."/>
            <person name="Hubisz M.J."/>
            <person name="Hultmark D."/>
            <person name="Huntley M.A."/>
            <person name="Jaffe D.B."/>
            <person name="Jagadeeshan S."/>
            <person name="Jeck W.R."/>
            <person name="Johnson J."/>
            <person name="Jones C.D."/>
            <person name="Jordan W.C."/>
            <person name="Karpen G.H."/>
            <person name="Kataoka E."/>
            <person name="Keightley P.D."/>
            <person name="Kheradpour P."/>
            <person name="Kirkness E.F."/>
            <person name="Koerich L.B."/>
            <person name="Kristiansen K."/>
            <person name="Kudrna D."/>
            <person name="Kulathinal R.J."/>
            <person name="Kumar S."/>
            <person name="Kwok R."/>
            <person name="Lander E."/>
            <person name="Langley C.H."/>
            <person name="Lapoint R."/>
            <person name="Lazzaro B.P."/>
            <person name="Lee S.J."/>
            <person name="Levesque L."/>
            <person name="Li R."/>
            <person name="Lin C.F."/>
            <person name="Lin M.F."/>
            <person name="Lindblad-Toh K."/>
            <person name="Llopart A."/>
            <person name="Long M."/>
            <person name="Low L."/>
            <person name="Lozovsky E."/>
            <person name="Lu J."/>
            <person name="Luo M."/>
            <person name="Machado C.A."/>
            <person name="Makalowski W."/>
            <person name="Marzo M."/>
            <person name="Matsuda M."/>
            <person name="Matzkin L."/>
            <person name="McAllister B."/>
            <person name="McBride C.S."/>
            <person name="McKernan B."/>
            <person name="McKernan K."/>
            <person name="Mendez-Lago M."/>
            <person name="Minx P."/>
            <person name="Mollenhauer M.U."/>
            <person name="Montooth K."/>
            <person name="Mount S.M."/>
            <person name="Mu X."/>
            <person name="Myers E."/>
            <person name="Negre B."/>
            <person name="Newfeld S."/>
            <person name="Nielsen R."/>
            <person name="Noor M.A."/>
            <person name="O'Grady P."/>
            <person name="Pachter L."/>
            <person name="Papaceit M."/>
            <person name="Parisi M.J."/>
            <person name="Parisi M."/>
            <person name="Parts L."/>
            <person name="Pedersen J.S."/>
            <person name="Pesole G."/>
            <person name="Phillippy A.M."/>
            <person name="Ponting C.P."/>
            <person name="Pop M."/>
            <person name="Porcelli D."/>
            <person name="Powell J.R."/>
            <person name="Prohaska S."/>
            <person name="Pruitt K."/>
            <person name="Puig M."/>
            <person name="Quesneville H."/>
            <person name="Ram K.R."/>
            <person name="Rand D."/>
            <person name="Rasmussen M.D."/>
            <person name="Reed L.K."/>
            <person name="Reenan R."/>
            <person name="Reily A."/>
            <person name="Remington K.A."/>
            <person name="Rieger T.T."/>
            <person name="Ritchie M.G."/>
            <person name="Robin C."/>
            <person name="Rogers Y.H."/>
            <person name="Rohde C."/>
            <person name="Rozas J."/>
            <person name="Rubenfield M.J."/>
            <person name="Ruiz A."/>
            <person name="Russo S."/>
            <person name="Salzberg S.L."/>
            <person name="Sanchez-Gracia A."/>
            <person name="Saranga D.J."/>
            <person name="Sato H."/>
            <person name="Schaeffer S.W."/>
            <person name="Schatz M.C."/>
            <person name="Schlenke T."/>
            <person name="Schwartz R."/>
            <person name="Segarra C."/>
            <person name="Singh R.S."/>
            <person name="Sirot L."/>
            <person name="Sirota M."/>
            <person name="Sisneros N.B."/>
            <person name="Smith C.D."/>
            <person name="Smith T.F."/>
            <person name="Spieth J."/>
            <person name="Stage D.E."/>
            <person name="Stark A."/>
            <person name="Stephan W."/>
            <person name="Strausberg R.L."/>
            <person name="Strempel S."/>
            <person name="Sturgill D."/>
            <person name="Sutton G."/>
            <person name="Sutton G.G."/>
            <person name="Tao W."/>
            <person name="Teichmann S."/>
            <person name="Tobari Y.N."/>
            <person name="Tomimura Y."/>
            <person name="Tsolas J.M."/>
            <person name="Valente V.L."/>
            <person name="Venter E."/>
            <person name="Venter J.C."/>
            <person name="Vicario S."/>
            <person name="Vieira F.G."/>
            <person name="Vilella A.J."/>
            <person name="Villasante A."/>
            <person name="Walenz B."/>
            <person name="Wang J."/>
            <person name="Wasserman M."/>
            <person name="Watts T."/>
            <person name="Wilson D."/>
            <person name="Wilson R.K."/>
            <person name="Wing R.A."/>
            <person name="Wolfner M.F."/>
            <person name="Wong A."/>
            <person name="Wong G.K."/>
            <person name="Wu C.I."/>
            <person name="Wu G."/>
            <person name="Yamamoto D."/>
            <person name="Yang H.P."/>
            <person name="Yang S.P."/>
            <person name="Yorke J.A."/>
            <person name="Yoshida K."/>
            <person name="Zdobnov E."/>
            <person name="Zhang P."/>
            <person name="Zhang Y."/>
            <person name="Zimin A.V."/>
            <person name="Baldwin J."/>
            <person name="Abdouelleil A."/>
            <person name="Abdulkadir J."/>
            <person name="Abebe A."/>
            <person name="Abera B."/>
            <person name="Abreu J."/>
            <person name="Acer S.C."/>
            <person name="Aftuck L."/>
            <person name="Alexander A."/>
            <person name="An P."/>
            <person name="Anderson E."/>
            <person name="Anderson S."/>
            <person name="Arachi H."/>
            <person name="Azer M."/>
            <person name="Bachantsang P."/>
            <person name="Barry A."/>
            <person name="Bayul T."/>
            <person name="Berlin A."/>
            <person name="Bessette D."/>
            <person name="Bloom T."/>
            <person name="Blye J."/>
            <person name="Boguslavskiy L."/>
            <person name="Bonnet C."/>
            <person name="Boukhgalter B."/>
            <person name="Bourzgui I."/>
            <person name="Brown A."/>
            <person name="Cahill P."/>
            <person name="Channer S."/>
            <person name="Cheshatsang Y."/>
            <person name="Chuda L."/>
            <person name="Citroen M."/>
            <person name="Collymore A."/>
            <person name="Cooke P."/>
            <person name="Costello M."/>
            <person name="D'Aco K."/>
            <person name="Daza R."/>
            <person name="De Haan G."/>
            <person name="DeGray S."/>
            <person name="DeMaso C."/>
            <person name="Dhargay N."/>
            <person name="Dooley K."/>
            <person name="Dooley E."/>
            <person name="Doricent M."/>
            <person name="Dorje P."/>
            <person name="Dorjee K."/>
            <person name="Dupes A."/>
            <person name="Elong R."/>
            <person name="Falk J."/>
            <person name="Farina A."/>
            <person name="Faro S."/>
            <person name="Ferguson D."/>
            <person name="Fisher S."/>
            <person name="Foley C.D."/>
            <person name="Franke A."/>
            <person name="Friedrich D."/>
            <person name="Gadbois L."/>
            <person name="Gearin G."/>
            <person name="Gearin C.R."/>
            <person name="Giannoukos G."/>
            <person name="Goode T."/>
            <person name="Graham J."/>
            <person name="Grandbois E."/>
            <person name="Grewal S."/>
            <person name="Gyaltsen K."/>
            <person name="Hafez N."/>
            <person name="Hagos B."/>
            <person name="Hall J."/>
            <person name="Henson C."/>
            <person name="Hollinger A."/>
            <person name="Honan T."/>
            <person name="Huard M.D."/>
            <person name="Hughes L."/>
            <person name="Hurhula B."/>
            <person name="Husby M.E."/>
            <person name="Kamat A."/>
            <person name="Kanga B."/>
            <person name="Kashin S."/>
            <person name="Khazanovich D."/>
            <person name="Kisner P."/>
            <person name="Lance K."/>
            <person name="Lara M."/>
            <person name="Lee W."/>
            <person name="Lennon N."/>
            <person name="Letendre F."/>
            <person name="LeVine R."/>
            <person name="Lipovsky A."/>
            <person name="Liu X."/>
            <person name="Liu J."/>
            <person name="Liu S."/>
            <person name="Lokyitsang T."/>
            <person name="Lokyitsang Y."/>
            <person name="Lubonja R."/>
            <person name="Lui A."/>
            <person name="MacDonald P."/>
            <person name="Magnisalis V."/>
            <person name="Maru K."/>
            <person name="Matthews C."/>
            <person name="McCusker W."/>
            <person name="McDonough S."/>
            <person name="Mehta T."/>
            <person name="Meldrim J."/>
            <person name="Meneus L."/>
            <person name="Mihai O."/>
            <person name="Mihalev A."/>
            <person name="Mihova T."/>
            <person name="Mittelman R."/>
            <person name="Mlenga V."/>
            <person name="Montmayeur A."/>
            <person name="Mulrain L."/>
            <person name="Navidi A."/>
            <person name="Naylor J."/>
            <person name="Negash T."/>
            <person name="Nguyen T."/>
            <person name="Nguyen N."/>
            <person name="Nicol R."/>
            <person name="Norbu C."/>
            <person name="Norbu N."/>
            <person name="Novod N."/>
            <person name="O'Neill B."/>
            <person name="Osman S."/>
            <person name="Markiewicz E."/>
            <person name="Oyono O.L."/>
            <person name="Patti C."/>
            <person name="Phunkhang P."/>
            <person name="Pierre F."/>
            <person name="Priest M."/>
            <person name="Raghuraman S."/>
            <person name="Rege F."/>
            <person name="Reyes R."/>
            <person name="Rise C."/>
            <person name="Rogov P."/>
            <person name="Ross K."/>
            <person name="Ryan E."/>
            <person name="Settipalli S."/>
            <person name="Shea T."/>
            <person name="Sherpa N."/>
            <person name="Shi L."/>
            <person name="Shih D."/>
            <person name="Sparrow T."/>
            <person name="Spaulding J."/>
            <person name="Stalker J."/>
            <person name="Stange-Thomann N."/>
            <person name="Stavropoulos S."/>
            <person name="Stone C."/>
            <person name="Strader C."/>
            <person name="Tesfaye S."/>
            <person name="Thomson T."/>
            <person name="Thoulutsang Y."/>
            <person name="Thoulutsang D."/>
            <person name="Topham K."/>
            <person name="Topping I."/>
            <person name="Tsamla T."/>
            <person name="Vassiliev H."/>
            <person name="Vo A."/>
            <person name="Wangchuk T."/>
            <person name="Wangdi T."/>
            <person name="Weiand M."/>
            <person name="Wilkinson J."/>
            <person name="Wilson A."/>
            <person name="Yadav S."/>
            <person name="Young G."/>
            <person name="Yu Q."/>
            <person name="Zembek L."/>
            <person name="Zhong D."/>
            <person name="Zimmer A."/>
            <person name="Zwirko Z."/>
            <person name="Jaffe D.B."/>
            <person name="Alvarez P."/>
            <person name="Brockman W."/>
            <person name="Butler J."/>
            <person name="Chin C."/>
            <person name="Gnerre S."/>
            <person name="Grabherr M."/>
            <person name="Kleber M."/>
            <person name="Mauceli E."/>
            <person name="MacCallum I."/>
        </authorList>
    </citation>
    <scope>NUCLEOTIDE SEQUENCE [LARGE SCALE GENOMIC DNA]</scope>
    <source>
        <strain evidence="8">Tai18E2 / Tucson 14021-0261.01</strain>
    </source>
</reference>
<reference evidence="7 8" key="2">
    <citation type="journal article" date="2007" name="PLoS Biol.">
        <title>Principles of genome evolution in the Drosophila melanogaster species group.</title>
        <authorList>
            <person name="Ranz J.M."/>
            <person name="Maurin D."/>
            <person name="Chan Y.S."/>
            <person name="von Grotthuss M."/>
            <person name="Hillier L.W."/>
            <person name="Roote J."/>
            <person name="Ashburner M."/>
            <person name="Bergman C.M."/>
        </authorList>
    </citation>
    <scope>NUCLEOTIDE SEQUENCE [LARGE SCALE GENOMIC DNA]</scope>
    <source>
        <strain evidence="8">Tai18E2 / Tucson 14021-0261.01</strain>
    </source>
</reference>
<gene>
    <name evidence="7" type="primary">Dyak\GE18765</name>
    <name evidence="7" type="synonym">dyak_GLEANR_2549</name>
    <name evidence="7" type="synonym">GE18765</name>
    <name evidence="7" type="ORF">Dyak_GE18765</name>
</gene>
<name>B4NWX9_DROYA</name>
<evidence type="ECO:0000313" key="7">
    <source>
        <dbReference type="EMBL" id="EDW88509.1"/>
    </source>
</evidence>
<protein>
    <recommendedName>
        <fullName evidence="6">Protein phosphatase 1 regulatory subunit 35 C-terminal domain-containing protein</fullName>
    </recommendedName>
</protein>
<accession>B4NWX9</accession>
<keyword evidence="2" id="KW-0963">Cytoplasm</keyword>
<dbReference type="GO" id="GO:0007099">
    <property type="term" value="P:centriole replication"/>
    <property type="evidence" value="ECO:0007669"/>
    <property type="project" value="EnsemblMetazoa"/>
</dbReference>
<dbReference type="Proteomes" id="UP000002282">
    <property type="component" value="Chromosome 2L"/>
</dbReference>
<feature type="region of interest" description="Disordered" evidence="5">
    <location>
        <begin position="1"/>
        <end position="30"/>
    </location>
</feature>
<keyword evidence="8" id="KW-1185">Reference proteome</keyword>
<evidence type="ECO:0000256" key="3">
    <source>
        <dbReference type="ARBA" id="ARBA00023212"/>
    </source>
</evidence>
<evidence type="ECO:0000259" key="6">
    <source>
        <dbReference type="Pfam" id="PF15503"/>
    </source>
</evidence>
<comment type="subcellular location">
    <subcellularLocation>
        <location evidence="1">Cytoplasm</location>
        <location evidence="1">Cytoskeleton</location>
        <location evidence="1">Microtubule organizing center</location>
        <location evidence="1">Centrosome</location>
        <location evidence="1">Centriole</location>
    </subcellularLocation>
</comment>
<sequence>MPHKRRNRVHANQRNSTTRRVPLSQLPSAPPNVLVESCNGLDAEIRSPGSPMVKGGAMTTGRNFAANKLAVPQYNTTVRKQNEVQIISNIKLDTKLHTEARSSIAPKVTQKMNFAPNKAVFKDLVPLNVNDSLLVPHKNKTDAPKTKTSKESETRKTKGEPQLAEYAEKVDPIVMEVKEPTLRLDWVPEPFDFFGAYRRTYN</sequence>
<dbReference type="GO" id="GO:0005814">
    <property type="term" value="C:centriole"/>
    <property type="evidence" value="ECO:0007669"/>
    <property type="project" value="UniProtKB-SubCell"/>
</dbReference>
<dbReference type="EMBL" id="CM000157">
    <property type="protein sequence ID" value="EDW88509.1"/>
    <property type="molecule type" value="Genomic_DNA"/>
</dbReference>
<feature type="compositionally biased region" description="Basic and acidic residues" evidence="5">
    <location>
        <begin position="139"/>
        <end position="159"/>
    </location>
</feature>
<evidence type="ECO:0000256" key="4">
    <source>
        <dbReference type="ARBA" id="ARBA00029452"/>
    </source>
</evidence>
<dbReference type="AlphaFoldDB" id="B4NWX9"/>
<evidence type="ECO:0000256" key="2">
    <source>
        <dbReference type="ARBA" id="ARBA00022490"/>
    </source>
</evidence>
<evidence type="ECO:0000256" key="1">
    <source>
        <dbReference type="ARBA" id="ARBA00004114"/>
    </source>
</evidence>
<organism evidence="7 8">
    <name type="scientific">Drosophila yakuba</name>
    <name type="common">Fruit fly</name>
    <dbReference type="NCBI Taxonomy" id="7245"/>
    <lineage>
        <taxon>Eukaryota</taxon>
        <taxon>Metazoa</taxon>
        <taxon>Ecdysozoa</taxon>
        <taxon>Arthropoda</taxon>
        <taxon>Hexapoda</taxon>
        <taxon>Insecta</taxon>
        <taxon>Pterygota</taxon>
        <taxon>Neoptera</taxon>
        <taxon>Endopterygota</taxon>
        <taxon>Diptera</taxon>
        <taxon>Brachycera</taxon>
        <taxon>Muscomorpha</taxon>
        <taxon>Ephydroidea</taxon>
        <taxon>Drosophilidae</taxon>
        <taxon>Drosophila</taxon>
        <taxon>Sophophora</taxon>
    </lineage>
</organism>
<evidence type="ECO:0000313" key="8">
    <source>
        <dbReference type="Proteomes" id="UP000002282"/>
    </source>
</evidence>
<dbReference type="OMA" id="EDYVQPI"/>
<evidence type="ECO:0000256" key="5">
    <source>
        <dbReference type="SAM" id="MobiDB-lite"/>
    </source>
</evidence>
<dbReference type="Pfam" id="PF15503">
    <property type="entry name" value="PPP1R35_C"/>
    <property type="match status" value="1"/>
</dbReference>
<dbReference type="InterPro" id="IPR029135">
    <property type="entry name" value="PPP1R35_C"/>
</dbReference>
<dbReference type="PhylomeDB" id="B4NWX9"/>
<keyword evidence="3" id="KW-0206">Cytoskeleton</keyword>
<feature type="compositionally biased region" description="Basic residues" evidence="5">
    <location>
        <begin position="1"/>
        <end position="11"/>
    </location>
</feature>
<dbReference type="KEGG" id="dya:Dyak_GE18765"/>
<feature type="domain" description="Protein phosphatase 1 regulatory subunit 35 C-terminal" evidence="6">
    <location>
        <begin position="72"/>
        <end position="197"/>
    </location>
</feature>
<proteinExistence type="inferred from homology"/>
<feature type="region of interest" description="Disordered" evidence="5">
    <location>
        <begin position="135"/>
        <end position="164"/>
    </location>
</feature>
<dbReference type="OrthoDB" id="8191506at2759"/>
<comment type="similarity">
    <text evidence="4">Belongs to the PPP1R35 family.</text>
</comment>
<dbReference type="HOGENOM" id="CLU_1306049_0_0_1"/>